<accession>W6MU60</accession>
<dbReference type="AlphaFoldDB" id="W6MU60"/>
<keyword evidence="3" id="KW-1185">Reference proteome</keyword>
<feature type="compositionally biased region" description="Polar residues" evidence="1">
    <location>
        <begin position="130"/>
        <end position="139"/>
    </location>
</feature>
<protein>
    <submittedName>
        <fullName evidence="2">Uncharacterized protein</fullName>
    </submittedName>
</protein>
<feature type="region of interest" description="Disordered" evidence="1">
    <location>
        <begin position="1"/>
        <end position="40"/>
    </location>
</feature>
<evidence type="ECO:0000313" key="3">
    <source>
        <dbReference type="Proteomes" id="UP000019384"/>
    </source>
</evidence>
<sequence length="321" mass="35451">MHSDESSVPINIRGKGGTPLMAATSTPHHSHIRTIDSRSSSVSSLGVSETFHDLITRNAKLTHRTDTDAGLEQSDSESDSSVESDTGYKRFFGLGFEPLLHQTTPIESPAPSSKQNSPALFCMEIGDPNRTPNTPSVSRFSDADESSSPYHSLQLTPSHAGKPPSATLAYPPKSPSIIFKKLMTRNSAMTHLKSLKRITRELQNEISPLDTEIRHEAVVTFSFKDDDEALERDDNLKRYEIVNRANEAWNHRRSSVGEAPPSPAAGITGRLQEVIHGVKRKQAEDETLSSKRRAVSPLITSRRNSKLIQNANEDFEMLSLQ</sequence>
<evidence type="ECO:0000256" key="1">
    <source>
        <dbReference type="SAM" id="MobiDB-lite"/>
    </source>
</evidence>
<feature type="region of interest" description="Disordered" evidence="1">
    <location>
        <begin position="65"/>
        <end position="84"/>
    </location>
</feature>
<evidence type="ECO:0000313" key="2">
    <source>
        <dbReference type="EMBL" id="CDK28892.1"/>
    </source>
</evidence>
<gene>
    <name evidence="2" type="ORF">KUCA_T00004877001</name>
</gene>
<dbReference type="HOGENOM" id="CLU_866167_0_0_1"/>
<feature type="compositionally biased region" description="Polar residues" evidence="1">
    <location>
        <begin position="146"/>
        <end position="157"/>
    </location>
</feature>
<dbReference type="GeneID" id="34522270"/>
<feature type="compositionally biased region" description="Polar residues" evidence="1">
    <location>
        <begin position="102"/>
        <end position="118"/>
    </location>
</feature>
<dbReference type="OrthoDB" id="3996169at2759"/>
<proteinExistence type="predicted"/>
<dbReference type="EMBL" id="HG793130">
    <property type="protein sequence ID" value="CDK28892.1"/>
    <property type="molecule type" value="Genomic_DNA"/>
</dbReference>
<name>W6MU60_9ASCO</name>
<dbReference type="RefSeq" id="XP_022460882.1">
    <property type="nucleotide sequence ID" value="XM_022606006.1"/>
</dbReference>
<organism evidence="2 3">
    <name type="scientific">Kuraishia capsulata CBS 1993</name>
    <dbReference type="NCBI Taxonomy" id="1382522"/>
    <lineage>
        <taxon>Eukaryota</taxon>
        <taxon>Fungi</taxon>
        <taxon>Dikarya</taxon>
        <taxon>Ascomycota</taxon>
        <taxon>Saccharomycotina</taxon>
        <taxon>Pichiomycetes</taxon>
        <taxon>Pichiales</taxon>
        <taxon>Pichiaceae</taxon>
        <taxon>Kuraishia</taxon>
    </lineage>
</organism>
<reference evidence="2" key="2">
    <citation type="submission" date="2014-02" db="EMBL/GenBank/DDBJ databases">
        <title>Complete DNA sequence of /Kuraishia capsulata/ illustrates novel genomic features among budding yeasts (/Saccharomycotina/).</title>
        <authorList>
            <person name="Morales L."/>
            <person name="Noel B."/>
            <person name="Porcel B."/>
            <person name="Marcet-Houben M."/>
            <person name="Hullo M-F."/>
            <person name="Sacerdot C."/>
            <person name="Tekaia F."/>
            <person name="Leh-Louis V."/>
            <person name="Despons L."/>
            <person name="Khanna V."/>
            <person name="Aury J-M."/>
            <person name="Barbe V."/>
            <person name="Couloux A."/>
            <person name="Labadie K."/>
            <person name="Pelletier E."/>
            <person name="Souciet J-L."/>
            <person name="Boekhout T."/>
            <person name="Gabaldon T."/>
            <person name="Wincker P."/>
            <person name="Dujon B."/>
        </authorList>
    </citation>
    <scope>NUCLEOTIDE SEQUENCE</scope>
    <source>
        <strain evidence="2">CBS 1993</strain>
    </source>
</reference>
<dbReference type="Proteomes" id="UP000019384">
    <property type="component" value="Unassembled WGS sequence"/>
</dbReference>
<reference evidence="2" key="1">
    <citation type="submission" date="2013-12" db="EMBL/GenBank/DDBJ databases">
        <authorList>
            <person name="Genoscope - CEA"/>
        </authorList>
    </citation>
    <scope>NUCLEOTIDE SEQUENCE</scope>
    <source>
        <strain evidence="2">CBS 1993</strain>
    </source>
</reference>
<feature type="region of interest" description="Disordered" evidence="1">
    <location>
        <begin position="102"/>
        <end position="170"/>
    </location>
</feature>